<keyword evidence="3" id="KW-0255">Endonuclease</keyword>
<proteinExistence type="inferred from homology"/>
<keyword evidence="3" id="KW-0378">Hydrolase</keyword>
<keyword evidence="3" id="KW-0540">Nuclease</keyword>
<dbReference type="GO" id="GO:0006401">
    <property type="term" value="P:RNA catabolic process"/>
    <property type="evidence" value="ECO:0007669"/>
    <property type="project" value="TreeGrafter"/>
</dbReference>
<dbReference type="Gene3D" id="3.90.730.10">
    <property type="entry name" value="Ribonuclease T2-like"/>
    <property type="match status" value="1"/>
</dbReference>
<dbReference type="SUPFAM" id="SSF55895">
    <property type="entry name" value="Ribonuclease Rh-like"/>
    <property type="match status" value="1"/>
</dbReference>
<dbReference type="EC" id="4.6.1.19" evidence="2"/>
<evidence type="ECO:0000256" key="4">
    <source>
        <dbReference type="RuleBase" id="RU004328"/>
    </source>
</evidence>
<evidence type="ECO:0000256" key="2">
    <source>
        <dbReference type="ARBA" id="ARBA00012571"/>
    </source>
</evidence>
<protein>
    <recommendedName>
        <fullName evidence="2">ribonuclease T2</fullName>
        <ecNumber evidence="2">4.6.1.19</ecNumber>
    </recommendedName>
</protein>
<dbReference type="EMBL" id="BSXU01007506">
    <property type="protein sequence ID" value="GMG56383.1"/>
    <property type="molecule type" value="Genomic_DNA"/>
</dbReference>
<name>A0A9W6Z200_AMBMO</name>
<dbReference type="Pfam" id="PF00445">
    <property type="entry name" value="Ribonuclease_T2"/>
    <property type="match status" value="1"/>
</dbReference>
<reference evidence="5" key="1">
    <citation type="submission" date="2023-04" db="EMBL/GenBank/DDBJ databases">
        <title>Ambrosiozyma monospora NBRC 1965.</title>
        <authorList>
            <person name="Ichikawa N."/>
            <person name="Sato H."/>
            <person name="Tonouchi N."/>
        </authorList>
    </citation>
    <scope>NUCLEOTIDE SEQUENCE</scope>
    <source>
        <strain evidence="5">NBRC 1965</strain>
    </source>
</reference>
<evidence type="ECO:0000256" key="1">
    <source>
        <dbReference type="ARBA" id="ARBA00007469"/>
    </source>
</evidence>
<dbReference type="OrthoDB" id="435754at2759"/>
<comment type="similarity">
    <text evidence="1 4">Belongs to the RNase T2 family.</text>
</comment>
<keyword evidence="6" id="KW-1185">Reference proteome</keyword>
<dbReference type="PANTHER" id="PTHR11240:SF22">
    <property type="entry name" value="RIBONUCLEASE T2"/>
    <property type="match status" value="1"/>
</dbReference>
<dbReference type="AlphaFoldDB" id="A0A9W6Z200"/>
<dbReference type="GO" id="GO:0033897">
    <property type="term" value="F:ribonuclease T2 activity"/>
    <property type="evidence" value="ECO:0007669"/>
    <property type="project" value="UniProtKB-EC"/>
</dbReference>
<dbReference type="InterPro" id="IPR036430">
    <property type="entry name" value="RNase_T2-like_sf"/>
</dbReference>
<evidence type="ECO:0000313" key="6">
    <source>
        <dbReference type="Proteomes" id="UP001165063"/>
    </source>
</evidence>
<gene>
    <name evidence="5" type="ORF">Amon01_000845000</name>
</gene>
<dbReference type="InterPro" id="IPR001568">
    <property type="entry name" value="RNase_T2-like"/>
</dbReference>
<sequence length="146" mass="16943">MQEVWKDYKGNDDDLWTHEFNKHGTCLSTIKEQCYTSDYTDHQNAVDYFKKAVELYETLPTYQWLSDAGIVPSNSDTYTSQQIQDALSQNFGEDVYIKCDKNNGLQEVWYFHHLRGNALTGEYVPIEPLNDSECPDSGIYFYPKGN</sequence>
<dbReference type="GO" id="GO:0005576">
    <property type="term" value="C:extracellular region"/>
    <property type="evidence" value="ECO:0007669"/>
    <property type="project" value="TreeGrafter"/>
</dbReference>
<accession>A0A9W6Z200</accession>
<dbReference type="PROSITE" id="PS00531">
    <property type="entry name" value="RNASE_T2_2"/>
    <property type="match status" value="1"/>
</dbReference>
<dbReference type="PANTHER" id="PTHR11240">
    <property type="entry name" value="RIBONUCLEASE T2"/>
    <property type="match status" value="1"/>
</dbReference>
<dbReference type="InterPro" id="IPR033130">
    <property type="entry name" value="RNase_T2_His_AS_2"/>
</dbReference>
<organism evidence="5 6">
    <name type="scientific">Ambrosiozyma monospora</name>
    <name type="common">Yeast</name>
    <name type="synonym">Endomycopsis monosporus</name>
    <dbReference type="NCBI Taxonomy" id="43982"/>
    <lineage>
        <taxon>Eukaryota</taxon>
        <taxon>Fungi</taxon>
        <taxon>Dikarya</taxon>
        <taxon>Ascomycota</taxon>
        <taxon>Saccharomycotina</taxon>
        <taxon>Pichiomycetes</taxon>
        <taxon>Pichiales</taxon>
        <taxon>Pichiaceae</taxon>
        <taxon>Ambrosiozyma</taxon>
    </lineage>
</organism>
<dbReference type="GO" id="GO:0003723">
    <property type="term" value="F:RNA binding"/>
    <property type="evidence" value="ECO:0007669"/>
    <property type="project" value="InterPro"/>
</dbReference>
<dbReference type="Proteomes" id="UP001165063">
    <property type="component" value="Unassembled WGS sequence"/>
</dbReference>
<evidence type="ECO:0000313" key="5">
    <source>
        <dbReference type="EMBL" id="GMG56383.1"/>
    </source>
</evidence>
<comment type="caution">
    <text evidence="5">The sequence shown here is derived from an EMBL/GenBank/DDBJ whole genome shotgun (WGS) entry which is preliminary data.</text>
</comment>
<evidence type="ECO:0000256" key="3">
    <source>
        <dbReference type="ARBA" id="ARBA00022759"/>
    </source>
</evidence>